<feature type="region of interest" description="Disordered" evidence="1">
    <location>
        <begin position="1"/>
        <end position="57"/>
    </location>
</feature>
<sequence>MSYYNEQHTPVGVPPQQGYPKDAYPPPGHPVQGYPPQGYPPPQGYAPHQGYAAAPPPRKQTGMLEGWCLEILERLVKSSIFSGWWKDVSWLRSVVAAFSMLASDQDSGDKDEDRAFVNAACLASSKMAEL</sequence>
<comment type="caution">
    <text evidence="2">The sequence shown here is derived from an EMBL/GenBank/DDBJ whole genome shotgun (WGS) entry which is preliminary data.</text>
</comment>
<keyword evidence="3" id="KW-1185">Reference proteome</keyword>
<evidence type="ECO:0000313" key="3">
    <source>
        <dbReference type="Proteomes" id="UP000657918"/>
    </source>
</evidence>
<protein>
    <recommendedName>
        <fullName evidence="4">Rhodopsin</fullName>
    </recommendedName>
</protein>
<evidence type="ECO:0008006" key="4">
    <source>
        <dbReference type="Google" id="ProtNLM"/>
    </source>
</evidence>
<organism evidence="2 3">
    <name type="scientific">Salix dunnii</name>
    <dbReference type="NCBI Taxonomy" id="1413687"/>
    <lineage>
        <taxon>Eukaryota</taxon>
        <taxon>Viridiplantae</taxon>
        <taxon>Streptophyta</taxon>
        <taxon>Embryophyta</taxon>
        <taxon>Tracheophyta</taxon>
        <taxon>Spermatophyta</taxon>
        <taxon>Magnoliopsida</taxon>
        <taxon>eudicotyledons</taxon>
        <taxon>Gunneridae</taxon>
        <taxon>Pentapetalae</taxon>
        <taxon>rosids</taxon>
        <taxon>fabids</taxon>
        <taxon>Malpighiales</taxon>
        <taxon>Salicaceae</taxon>
        <taxon>Saliceae</taxon>
        <taxon>Salix</taxon>
    </lineage>
</organism>
<proteinExistence type="predicted"/>
<reference evidence="2 3" key="1">
    <citation type="submission" date="2020-10" db="EMBL/GenBank/DDBJ databases">
        <title>Plant Genome Project.</title>
        <authorList>
            <person name="Zhang R.-G."/>
        </authorList>
    </citation>
    <scope>NUCLEOTIDE SEQUENCE [LARGE SCALE GENOMIC DNA]</scope>
    <source>
        <strain evidence="2">FAFU-HL-1</strain>
        <tissue evidence="2">Leaf</tissue>
    </source>
</reference>
<dbReference type="PANTHER" id="PTHR31248">
    <property type="entry name" value="DOMAIN PROTEIN, PUTATIVE (AFU_ORTHOLOGUE AFUA_5G04290)-RELATED"/>
    <property type="match status" value="1"/>
</dbReference>
<accession>A0A835MTC7</accession>
<dbReference type="OrthoDB" id="858276at2759"/>
<dbReference type="EMBL" id="JADGMS010000007">
    <property type="protein sequence ID" value="KAF9678142.1"/>
    <property type="molecule type" value="Genomic_DNA"/>
</dbReference>
<dbReference type="PANTHER" id="PTHR31248:SF28">
    <property type="entry name" value="PROTEIN CYSTEINE-RICH TRANSMEMBRANE MODULE 10"/>
    <property type="match status" value="1"/>
</dbReference>
<dbReference type="Proteomes" id="UP000657918">
    <property type="component" value="Unassembled WGS sequence"/>
</dbReference>
<dbReference type="AlphaFoldDB" id="A0A835MTC7"/>
<evidence type="ECO:0000256" key="1">
    <source>
        <dbReference type="SAM" id="MobiDB-lite"/>
    </source>
</evidence>
<name>A0A835MTC7_9ROSI</name>
<evidence type="ECO:0000313" key="2">
    <source>
        <dbReference type="EMBL" id="KAF9678142.1"/>
    </source>
</evidence>
<gene>
    <name evidence="2" type="ORF">SADUNF_Sadunf07G0004200</name>
</gene>